<dbReference type="EMBL" id="LIAE01008342">
    <property type="protein sequence ID" value="PAV74358.1"/>
    <property type="molecule type" value="Genomic_DNA"/>
</dbReference>
<evidence type="ECO:0000256" key="1">
    <source>
        <dbReference type="SAM" id="Coils"/>
    </source>
</evidence>
<keyword evidence="4" id="KW-1185">Reference proteome</keyword>
<name>A0A2A2KKF8_9BILA</name>
<keyword evidence="1" id="KW-0175">Coiled coil</keyword>
<proteinExistence type="predicted"/>
<comment type="caution">
    <text evidence="3">The sequence shown here is derived from an EMBL/GenBank/DDBJ whole genome shotgun (WGS) entry which is preliminary data.</text>
</comment>
<dbReference type="AlphaFoldDB" id="A0A2A2KKF8"/>
<feature type="region of interest" description="Disordered" evidence="2">
    <location>
        <begin position="1"/>
        <end position="24"/>
    </location>
</feature>
<evidence type="ECO:0000313" key="3">
    <source>
        <dbReference type="EMBL" id="PAV74358.1"/>
    </source>
</evidence>
<accession>A0A2A2KKF8</accession>
<protein>
    <submittedName>
        <fullName evidence="3">Uncharacterized protein</fullName>
    </submittedName>
</protein>
<evidence type="ECO:0000313" key="4">
    <source>
        <dbReference type="Proteomes" id="UP000218231"/>
    </source>
</evidence>
<dbReference type="Proteomes" id="UP000218231">
    <property type="component" value="Unassembled WGS sequence"/>
</dbReference>
<sequence>MEEGSMGTPKEKMGYALQESKQGKRFSEDQVAFLNDLFLFGQRTGNKYDSKIASEKMKSERKSDGTRRFTRKECLSSAKIKAWFSFRARKQKELQDGQTSRARRSTMTEQTILEAMEEELEELEGDFIVTMETENYYDDAEETLEEMISKNRDKIFKDDED</sequence>
<gene>
    <name evidence="3" type="ORF">WR25_03158</name>
</gene>
<organism evidence="3 4">
    <name type="scientific">Diploscapter pachys</name>
    <dbReference type="NCBI Taxonomy" id="2018661"/>
    <lineage>
        <taxon>Eukaryota</taxon>
        <taxon>Metazoa</taxon>
        <taxon>Ecdysozoa</taxon>
        <taxon>Nematoda</taxon>
        <taxon>Chromadorea</taxon>
        <taxon>Rhabditida</taxon>
        <taxon>Rhabditina</taxon>
        <taxon>Rhabditomorpha</taxon>
        <taxon>Rhabditoidea</taxon>
        <taxon>Rhabditidae</taxon>
        <taxon>Diploscapter</taxon>
    </lineage>
</organism>
<feature type="coiled-coil region" evidence="1">
    <location>
        <begin position="106"/>
        <end position="133"/>
    </location>
</feature>
<reference evidence="3 4" key="1">
    <citation type="journal article" date="2017" name="Curr. Biol.">
        <title>Genome architecture and evolution of a unichromosomal asexual nematode.</title>
        <authorList>
            <person name="Fradin H."/>
            <person name="Zegar C."/>
            <person name="Gutwein M."/>
            <person name="Lucas J."/>
            <person name="Kovtun M."/>
            <person name="Corcoran D."/>
            <person name="Baugh L.R."/>
            <person name="Kiontke K."/>
            <person name="Gunsalus K."/>
            <person name="Fitch D.H."/>
            <person name="Piano F."/>
        </authorList>
    </citation>
    <scope>NUCLEOTIDE SEQUENCE [LARGE SCALE GENOMIC DNA]</scope>
    <source>
        <strain evidence="3">PF1309</strain>
    </source>
</reference>
<evidence type="ECO:0000256" key="2">
    <source>
        <dbReference type="SAM" id="MobiDB-lite"/>
    </source>
</evidence>